<sequence>MEFSNPRPSAPPPDYNRLYTPGPSKGHLINDLIEKYEIDPLFSEKLDILHDYEIVLLVDDSGSMNTPLSDNTKHSTRWDELKEVVNIVISIATIYDDNGVDIHFLNRPPVHNIIHTGDVAHIFNDPPYGATPLTDSLKYILNRFEQSTKSVLIVIATDGLPNKSGYCDLKNFKTTLLNKNHSKFFVSFLACSDQESDIGYLNELDRKVPNVDTLDDYISERKEVQKVQGLDFSYTFGDHVVRLLLGPLCPELDELDEKKISKKKNKSCCIL</sequence>
<dbReference type="AlphaFoldDB" id="A0A6C0J0N2"/>
<reference evidence="3" key="1">
    <citation type="journal article" date="2020" name="Nature">
        <title>Giant virus diversity and host interactions through global metagenomics.</title>
        <authorList>
            <person name="Schulz F."/>
            <person name="Roux S."/>
            <person name="Paez-Espino D."/>
            <person name="Jungbluth S."/>
            <person name="Walsh D.A."/>
            <person name="Denef V.J."/>
            <person name="McMahon K.D."/>
            <person name="Konstantinidis K.T."/>
            <person name="Eloe-Fadrosh E.A."/>
            <person name="Kyrpides N.C."/>
            <person name="Woyke T."/>
        </authorList>
    </citation>
    <scope>NUCLEOTIDE SEQUENCE</scope>
    <source>
        <strain evidence="3">GVMAG-M-3300025138-11</strain>
    </source>
</reference>
<dbReference type="EMBL" id="MN740278">
    <property type="protein sequence ID" value="QHT97517.1"/>
    <property type="molecule type" value="Genomic_DNA"/>
</dbReference>
<accession>A0A6C0J0N2</accession>
<feature type="domain" description="VWFA" evidence="2">
    <location>
        <begin position="51"/>
        <end position="232"/>
    </location>
</feature>
<evidence type="ECO:0000259" key="2">
    <source>
        <dbReference type="SMART" id="SM00327"/>
    </source>
</evidence>
<feature type="region of interest" description="Disordered" evidence="1">
    <location>
        <begin position="1"/>
        <end position="22"/>
    </location>
</feature>
<dbReference type="SUPFAM" id="SSF53300">
    <property type="entry name" value="vWA-like"/>
    <property type="match status" value="1"/>
</dbReference>
<dbReference type="PANTHER" id="PTHR34706:SF1">
    <property type="entry name" value="VWFA DOMAIN-CONTAINING PROTEIN"/>
    <property type="match status" value="1"/>
</dbReference>
<protein>
    <recommendedName>
        <fullName evidence="2">VWFA domain-containing protein</fullName>
    </recommendedName>
</protein>
<dbReference type="SMART" id="SM00327">
    <property type="entry name" value="VWA"/>
    <property type="match status" value="1"/>
</dbReference>
<proteinExistence type="predicted"/>
<dbReference type="Gene3D" id="3.40.50.410">
    <property type="entry name" value="von Willebrand factor, type A domain"/>
    <property type="match status" value="1"/>
</dbReference>
<name>A0A6C0J0N2_9ZZZZ</name>
<evidence type="ECO:0000313" key="3">
    <source>
        <dbReference type="EMBL" id="QHT97517.1"/>
    </source>
</evidence>
<organism evidence="3">
    <name type="scientific">viral metagenome</name>
    <dbReference type="NCBI Taxonomy" id="1070528"/>
    <lineage>
        <taxon>unclassified sequences</taxon>
        <taxon>metagenomes</taxon>
        <taxon>organismal metagenomes</taxon>
    </lineage>
</organism>
<dbReference type="PANTHER" id="PTHR34706">
    <property type="entry name" value="SLR1338 PROTEIN"/>
    <property type="match status" value="1"/>
</dbReference>
<dbReference type="InterPro" id="IPR002035">
    <property type="entry name" value="VWF_A"/>
</dbReference>
<dbReference type="InterPro" id="IPR036465">
    <property type="entry name" value="vWFA_dom_sf"/>
</dbReference>
<evidence type="ECO:0000256" key="1">
    <source>
        <dbReference type="SAM" id="MobiDB-lite"/>
    </source>
</evidence>